<sequence>MRIKEDIMKVLICIGSSCHVRGSKDVIETFTRLTKEHRDVADIELSGSFCMGACSKGVSVKIGENIYHVKPGDAEDFFHEVILKEAGKCE</sequence>
<gene>
    <name evidence="1" type="ORF">FYJ37_09255</name>
</gene>
<evidence type="ECO:0000313" key="2">
    <source>
        <dbReference type="Proteomes" id="UP000462363"/>
    </source>
</evidence>
<dbReference type="CDD" id="cd02980">
    <property type="entry name" value="TRX_Fd_family"/>
    <property type="match status" value="1"/>
</dbReference>
<proteinExistence type="predicted"/>
<dbReference type="SUPFAM" id="SSF52833">
    <property type="entry name" value="Thioredoxin-like"/>
    <property type="match status" value="1"/>
</dbReference>
<dbReference type="AlphaFoldDB" id="A0A844F3J3"/>
<organism evidence="1 2">
    <name type="scientific">Clostridium scindens (strain JCM 10418 / VPI 12708)</name>
    <dbReference type="NCBI Taxonomy" id="29347"/>
    <lineage>
        <taxon>Bacteria</taxon>
        <taxon>Bacillati</taxon>
        <taxon>Bacillota</taxon>
        <taxon>Clostridia</taxon>
        <taxon>Lachnospirales</taxon>
        <taxon>Lachnospiraceae</taxon>
    </lineage>
</organism>
<dbReference type="InterPro" id="IPR036249">
    <property type="entry name" value="Thioredoxin-like_sf"/>
</dbReference>
<protein>
    <submittedName>
        <fullName evidence="1">(2Fe-2S) ferredoxin domain-containing protein</fullName>
    </submittedName>
</protein>
<dbReference type="Proteomes" id="UP000462363">
    <property type="component" value="Unassembled WGS sequence"/>
</dbReference>
<dbReference type="Pfam" id="PF01257">
    <property type="entry name" value="2Fe-2S_thioredx"/>
    <property type="match status" value="1"/>
</dbReference>
<dbReference type="EMBL" id="VUMB01000016">
    <property type="protein sequence ID" value="MSS40538.1"/>
    <property type="molecule type" value="Genomic_DNA"/>
</dbReference>
<dbReference type="Gene3D" id="3.40.30.10">
    <property type="entry name" value="Glutaredoxin"/>
    <property type="match status" value="1"/>
</dbReference>
<comment type="caution">
    <text evidence="1">The sequence shown here is derived from an EMBL/GenBank/DDBJ whole genome shotgun (WGS) entry which is preliminary data.</text>
</comment>
<evidence type="ECO:0000313" key="1">
    <source>
        <dbReference type="EMBL" id="MSS40538.1"/>
    </source>
</evidence>
<reference evidence="1 2" key="1">
    <citation type="submission" date="2019-08" db="EMBL/GenBank/DDBJ databases">
        <title>In-depth cultivation of the pig gut microbiome towards novel bacterial diversity and tailored functional studies.</title>
        <authorList>
            <person name="Wylensek D."/>
            <person name="Hitch T.C.A."/>
            <person name="Clavel T."/>
        </authorList>
    </citation>
    <scope>NUCLEOTIDE SEQUENCE [LARGE SCALE GENOMIC DNA]</scope>
    <source>
        <strain evidence="1 2">BL-389-WT-3D</strain>
    </source>
</reference>
<name>A0A844F3J3_CLOSV</name>
<accession>A0A844F3J3</accession>